<keyword evidence="2" id="KW-1133">Transmembrane helix</keyword>
<reference evidence="3" key="1">
    <citation type="submission" date="2023-05" db="EMBL/GenBank/DDBJ databases">
        <authorList>
            <person name="Stuckert A."/>
        </authorList>
    </citation>
    <scope>NUCLEOTIDE SEQUENCE</scope>
</reference>
<organism evidence="3 4">
    <name type="scientific">Staurois parvus</name>
    <dbReference type="NCBI Taxonomy" id="386267"/>
    <lineage>
        <taxon>Eukaryota</taxon>
        <taxon>Metazoa</taxon>
        <taxon>Chordata</taxon>
        <taxon>Craniata</taxon>
        <taxon>Vertebrata</taxon>
        <taxon>Euteleostomi</taxon>
        <taxon>Amphibia</taxon>
        <taxon>Batrachia</taxon>
        <taxon>Anura</taxon>
        <taxon>Neobatrachia</taxon>
        <taxon>Ranoidea</taxon>
        <taxon>Ranidae</taxon>
        <taxon>Staurois</taxon>
    </lineage>
</organism>
<keyword evidence="2" id="KW-0812">Transmembrane</keyword>
<comment type="caution">
    <text evidence="3">The sequence shown here is derived from an EMBL/GenBank/DDBJ whole genome shotgun (WGS) entry which is preliminary data.</text>
</comment>
<feature type="non-terminal residue" evidence="3">
    <location>
        <position position="103"/>
    </location>
</feature>
<keyword evidence="2" id="KW-0472">Membrane</keyword>
<feature type="region of interest" description="Disordered" evidence="1">
    <location>
        <begin position="1"/>
        <end position="23"/>
    </location>
</feature>
<evidence type="ECO:0000313" key="4">
    <source>
        <dbReference type="Proteomes" id="UP001162483"/>
    </source>
</evidence>
<evidence type="ECO:0000256" key="1">
    <source>
        <dbReference type="SAM" id="MobiDB-lite"/>
    </source>
</evidence>
<accession>A0ABN9F718</accession>
<sequence length="103" mass="11152">MSVLPSLSCFPSGETAPPPPSSPLYPGLVVGAVALLLIFLVAGVIVNKKRRREHGHLWFPEGYTVKESNKTKKRREPLGEDSVGLKPLKNGADGSLMDDNQNE</sequence>
<keyword evidence="4" id="KW-1185">Reference proteome</keyword>
<feature type="transmembrane region" description="Helical" evidence="2">
    <location>
        <begin position="25"/>
        <end position="46"/>
    </location>
</feature>
<proteinExistence type="predicted"/>
<gene>
    <name evidence="3" type="ORF">SPARVUS_LOCUS11424137</name>
</gene>
<evidence type="ECO:0000313" key="3">
    <source>
        <dbReference type="EMBL" id="CAI9592797.1"/>
    </source>
</evidence>
<name>A0ABN9F718_9NEOB</name>
<dbReference type="EMBL" id="CATNWA010016454">
    <property type="protein sequence ID" value="CAI9592797.1"/>
    <property type="molecule type" value="Genomic_DNA"/>
</dbReference>
<feature type="region of interest" description="Disordered" evidence="1">
    <location>
        <begin position="62"/>
        <end position="103"/>
    </location>
</feature>
<dbReference type="Proteomes" id="UP001162483">
    <property type="component" value="Unassembled WGS sequence"/>
</dbReference>
<protein>
    <submittedName>
        <fullName evidence="3">Uncharacterized protein</fullName>
    </submittedName>
</protein>
<evidence type="ECO:0000256" key="2">
    <source>
        <dbReference type="SAM" id="Phobius"/>
    </source>
</evidence>